<feature type="region of interest" description="Disordered" evidence="1">
    <location>
        <begin position="1"/>
        <end position="36"/>
    </location>
</feature>
<keyword evidence="2" id="KW-0472">Membrane</keyword>
<keyword evidence="2" id="KW-0812">Transmembrane</keyword>
<proteinExistence type="predicted"/>
<gene>
    <name evidence="3" type="ORF">HNR46_000640</name>
</gene>
<accession>A0A840V012</accession>
<sequence length="404" mass="45540">MAPEPPPIPDTDSGSDAHGETPVTVRKRTIPPPLPNLRGAAAEVRSLERHVCPECGGKGEWDPAKRKLVCPYCGTVFERVAPPPLPDITEHDLDAMLSQLGTAATTVRTTQRKVQCTHCHAVLTRDASNVGQSCDFCGSPEMLDYDEIEAPIHPESLLPAIVSKEQAYHALKQFLSSKWFAPNDLKRRNLVDRIQGIYLPYWTFDSAAECPWTAESGTYYYVTVTDRDSQGRTVTRQERRTRWRPARGHVSTFFDDILVSGTRGLDPSILRRLEPFPTKDLVPYETRYVSGWDVEQYQVPLLQAARTGFGVMEGMLREMCAREVPGDTYRNLRIHPDYHAKTFKHILCPIWILAYQYRGKSYQGAANAVSGQTYAHFPKSPWKIAFVVLLVLLVIGLIFLFAQH</sequence>
<dbReference type="EMBL" id="JACHFD010000002">
    <property type="protein sequence ID" value="MBB5350416.1"/>
    <property type="molecule type" value="Genomic_DNA"/>
</dbReference>
<protein>
    <submittedName>
        <fullName evidence="3">Zn finger protein HypA/HybF involved in hydrogenase expression</fullName>
    </submittedName>
</protein>
<feature type="transmembrane region" description="Helical" evidence="2">
    <location>
        <begin position="382"/>
        <end position="402"/>
    </location>
</feature>
<dbReference type="Proteomes" id="UP000557717">
    <property type="component" value="Unassembled WGS sequence"/>
</dbReference>
<dbReference type="RefSeq" id="WP_184015684.1">
    <property type="nucleotide sequence ID" value="NZ_JACHFD010000002.1"/>
</dbReference>
<dbReference type="AlphaFoldDB" id="A0A840V012"/>
<keyword evidence="2" id="KW-1133">Transmembrane helix</keyword>
<keyword evidence="4" id="KW-1185">Reference proteome</keyword>
<name>A0A840V012_9BACT</name>
<evidence type="ECO:0000313" key="3">
    <source>
        <dbReference type="EMBL" id="MBB5350416.1"/>
    </source>
</evidence>
<comment type="caution">
    <text evidence="3">The sequence shown here is derived from an EMBL/GenBank/DDBJ whole genome shotgun (WGS) entry which is preliminary data.</text>
</comment>
<evidence type="ECO:0000256" key="2">
    <source>
        <dbReference type="SAM" id="Phobius"/>
    </source>
</evidence>
<organism evidence="3 4">
    <name type="scientific">Haloferula luteola</name>
    <dbReference type="NCBI Taxonomy" id="595692"/>
    <lineage>
        <taxon>Bacteria</taxon>
        <taxon>Pseudomonadati</taxon>
        <taxon>Verrucomicrobiota</taxon>
        <taxon>Verrucomicrobiia</taxon>
        <taxon>Verrucomicrobiales</taxon>
        <taxon>Verrucomicrobiaceae</taxon>
        <taxon>Haloferula</taxon>
    </lineage>
</organism>
<reference evidence="3 4" key="1">
    <citation type="submission" date="2020-08" db="EMBL/GenBank/DDBJ databases">
        <title>Genomic Encyclopedia of Type Strains, Phase IV (KMG-IV): sequencing the most valuable type-strain genomes for metagenomic binning, comparative biology and taxonomic classification.</title>
        <authorList>
            <person name="Goeker M."/>
        </authorList>
    </citation>
    <scope>NUCLEOTIDE SEQUENCE [LARGE SCALE GENOMIC DNA]</scope>
    <source>
        <strain evidence="3 4">YC6886</strain>
    </source>
</reference>
<evidence type="ECO:0000256" key="1">
    <source>
        <dbReference type="SAM" id="MobiDB-lite"/>
    </source>
</evidence>
<evidence type="ECO:0000313" key="4">
    <source>
        <dbReference type="Proteomes" id="UP000557717"/>
    </source>
</evidence>